<evidence type="ECO:0000313" key="4">
    <source>
        <dbReference type="Proteomes" id="UP000321814"/>
    </source>
</evidence>
<reference evidence="3 4" key="1">
    <citation type="submission" date="2019-08" db="EMBL/GenBank/DDBJ databases">
        <title>Draft genome analysis of Rheinheimera tangshanensis isolated from the roots of fresh rice plants (Oryza sativa).</title>
        <authorList>
            <person name="Yu Q."/>
            <person name="Qi Y."/>
            <person name="Zhang H."/>
            <person name="Pu J."/>
        </authorList>
    </citation>
    <scope>NUCLEOTIDE SEQUENCE [LARGE SCALE GENOMIC DNA]</scope>
    <source>
        <strain evidence="3 4">JA3-B52</strain>
    </source>
</reference>
<dbReference type="Pfam" id="PF02333">
    <property type="entry name" value="Phytase"/>
    <property type="match status" value="2"/>
</dbReference>
<dbReference type="InterPro" id="IPR003431">
    <property type="entry name" value="B-propeller_Phytase"/>
</dbReference>
<dbReference type="PROSITE" id="PS51257">
    <property type="entry name" value="PROKAR_LIPOPROTEIN"/>
    <property type="match status" value="1"/>
</dbReference>
<dbReference type="AlphaFoldDB" id="A0A5C8LNR9"/>
<sequence>MKYSLIATLVSAAMLMACQAQSQHSAAVDSAATVYAELNTTAGQFQSSATALVWQDGKGAVIEQWPGVFRRLKALPQTDGSVLLAAIETESNQLHWWQLQGKTVQRSGKQLVSQLVVDDVCWYQSAENKQLSLFLIGDRGVGEQWLLAQDSKFLAAPLSIRTLNLPTDATACAVDQQKGTLYLAEGATALWSYNAEVEADEGRRLIDVQAPLGKLTAEVKALELTANGTLLALQEEPALLQSYQTQGDDLVWQQSKAIPALESAEQLGLSAGILSVVSEEGQHTQLKDEAYQAQAAVLPERATLPMQQLSPTLETVAVSYRGDAIDDPAVWQNKKNPDNSRILATDKRAGVAVYTMKGEQLQFLQVGRVNNIDLRYGLEYQGKKQDIAAATLRADNSVQLFAIDAEGQVNTALKFATPFSDIYGLCLYQSKRSGQTYVFANDKDGTVLQYQISSSGQHWSAKEVRRLKVPSQPEGCVADDQNDLLFLGEEDVGIWRFSADAKADTQGELVIKADGDVLVADVEGLALLPGKAGKPSYLLASSQGNDSYVLFQTTAPYKAVARFRIRLNAELGIDGSSETDGLELTTLSLGKGFEQGAVIVQDGRNRMPEQGQNLKLVPLEQVLELLPAH</sequence>
<dbReference type="OrthoDB" id="8696437at2"/>
<evidence type="ECO:0000259" key="2">
    <source>
        <dbReference type="PROSITE" id="PS51662"/>
    </source>
</evidence>
<comment type="caution">
    <text evidence="3">The sequence shown here is derived from an EMBL/GenBank/DDBJ whole genome shotgun (WGS) entry which is preliminary data.</text>
</comment>
<accession>A0A5C8LNR9</accession>
<organism evidence="3 4">
    <name type="scientific">Rheinheimera tangshanensis</name>
    <dbReference type="NCBI Taxonomy" id="400153"/>
    <lineage>
        <taxon>Bacteria</taxon>
        <taxon>Pseudomonadati</taxon>
        <taxon>Pseudomonadota</taxon>
        <taxon>Gammaproteobacteria</taxon>
        <taxon>Chromatiales</taxon>
        <taxon>Chromatiaceae</taxon>
        <taxon>Rheinheimera</taxon>
    </lineage>
</organism>
<dbReference type="InterPro" id="IPR011042">
    <property type="entry name" value="6-blade_b-propeller_TolB-like"/>
</dbReference>
<dbReference type="SUPFAM" id="SSF50956">
    <property type="entry name" value="Thermostable phytase (3-phytase)"/>
    <property type="match status" value="2"/>
</dbReference>
<proteinExistence type="predicted"/>
<gene>
    <name evidence="3" type="ORF">FU839_15795</name>
</gene>
<dbReference type="PROSITE" id="PS51662">
    <property type="entry name" value="BP_PHYTASE"/>
    <property type="match status" value="2"/>
</dbReference>
<dbReference type="Gene3D" id="2.120.10.30">
    <property type="entry name" value="TolB, C-terminal domain"/>
    <property type="match status" value="2"/>
</dbReference>
<dbReference type="RefSeq" id="WP_147905132.1">
    <property type="nucleotide sequence ID" value="NZ_BAAAGC010000015.1"/>
</dbReference>
<feature type="chain" id="PRO_5022927691" evidence="1">
    <location>
        <begin position="23"/>
        <end position="629"/>
    </location>
</feature>
<protein>
    <submittedName>
        <fullName evidence="3">Phytase</fullName>
    </submittedName>
</protein>
<evidence type="ECO:0000313" key="3">
    <source>
        <dbReference type="EMBL" id="TXK79016.1"/>
    </source>
</evidence>
<dbReference type="Proteomes" id="UP000321814">
    <property type="component" value="Unassembled WGS sequence"/>
</dbReference>
<evidence type="ECO:0000256" key="1">
    <source>
        <dbReference type="SAM" id="SignalP"/>
    </source>
</evidence>
<feature type="domain" description="BPP" evidence="2">
    <location>
        <begin position="299"/>
        <end position="626"/>
    </location>
</feature>
<dbReference type="GO" id="GO:0016158">
    <property type="term" value="F:inositol hexakisphosphate 3-phosphatase activity"/>
    <property type="evidence" value="ECO:0007669"/>
    <property type="project" value="InterPro"/>
</dbReference>
<dbReference type="EMBL" id="VRLR01000012">
    <property type="protein sequence ID" value="TXK79016.1"/>
    <property type="molecule type" value="Genomic_DNA"/>
</dbReference>
<keyword evidence="4" id="KW-1185">Reference proteome</keyword>
<keyword evidence="1" id="KW-0732">Signal</keyword>
<name>A0A5C8LNR9_9GAMM</name>
<feature type="domain" description="BPP" evidence="2">
    <location>
        <begin position="1"/>
        <end position="298"/>
    </location>
</feature>
<feature type="signal peptide" evidence="1">
    <location>
        <begin position="1"/>
        <end position="22"/>
    </location>
</feature>